<dbReference type="Proteomes" id="UP000288716">
    <property type="component" value="Unassembled WGS sequence"/>
</dbReference>
<dbReference type="InterPro" id="IPR004752">
    <property type="entry name" value="AmpG_permease/AT-1"/>
</dbReference>
<dbReference type="PANTHER" id="PTHR12778:SF9">
    <property type="entry name" value="ACETYL-COENZYME A TRANSPORTER 1"/>
    <property type="match status" value="1"/>
</dbReference>
<feature type="transmembrane region" description="Helical" evidence="5">
    <location>
        <begin position="134"/>
        <end position="156"/>
    </location>
</feature>
<dbReference type="GO" id="GO:0008521">
    <property type="term" value="F:acetyl-CoA transmembrane transporter activity"/>
    <property type="evidence" value="ECO:0007669"/>
    <property type="project" value="InterPro"/>
</dbReference>
<evidence type="ECO:0000256" key="4">
    <source>
        <dbReference type="ARBA" id="ARBA00023136"/>
    </source>
</evidence>
<dbReference type="Pfam" id="PF13000">
    <property type="entry name" value="Acatn"/>
    <property type="match status" value="1"/>
</dbReference>
<dbReference type="AlphaFoldDB" id="A0A443RTF7"/>
<reference evidence="6 7" key="1">
    <citation type="journal article" date="2018" name="Gigascience">
        <title>Genomes of trombidid mites reveal novel predicted allergens and laterally-transferred genes associated with secondary metabolism.</title>
        <authorList>
            <person name="Dong X."/>
            <person name="Chaisiri K."/>
            <person name="Xia D."/>
            <person name="Armstrong S.D."/>
            <person name="Fang Y."/>
            <person name="Donnelly M.J."/>
            <person name="Kadowaki T."/>
            <person name="McGarry J.W."/>
            <person name="Darby A.C."/>
            <person name="Makepeace B.L."/>
        </authorList>
    </citation>
    <scope>NUCLEOTIDE SEQUENCE [LARGE SCALE GENOMIC DNA]</scope>
    <source>
        <strain evidence="6">UoL-UT</strain>
    </source>
</reference>
<dbReference type="GO" id="GO:0035348">
    <property type="term" value="P:acetyl-CoA transmembrane transport"/>
    <property type="evidence" value="ECO:0007669"/>
    <property type="project" value="InterPro"/>
</dbReference>
<dbReference type="VEuPathDB" id="VectorBase:LDEU013399"/>
<dbReference type="InterPro" id="IPR024371">
    <property type="entry name" value="AcetylCoA_trans_1-like"/>
</dbReference>
<dbReference type="EMBL" id="NCKV01036679">
    <property type="protein sequence ID" value="RWS18641.1"/>
    <property type="molecule type" value="Genomic_DNA"/>
</dbReference>
<keyword evidence="4 5" id="KW-0472">Membrane</keyword>
<evidence type="ECO:0000313" key="6">
    <source>
        <dbReference type="EMBL" id="RWS18641.1"/>
    </source>
</evidence>
<keyword evidence="2 5" id="KW-0812">Transmembrane</keyword>
<organism evidence="6 7">
    <name type="scientific">Leptotrombidium deliense</name>
    <dbReference type="NCBI Taxonomy" id="299467"/>
    <lineage>
        <taxon>Eukaryota</taxon>
        <taxon>Metazoa</taxon>
        <taxon>Ecdysozoa</taxon>
        <taxon>Arthropoda</taxon>
        <taxon>Chelicerata</taxon>
        <taxon>Arachnida</taxon>
        <taxon>Acari</taxon>
        <taxon>Acariformes</taxon>
        <taxon>Trombidiformes</taxon>
        <taxon>Prostigmata</taxon>
        <taxon>Anystina</taxon>
        <taxon>Parasitengona</taxon>
        <taxon>Trombiculoidea</taxon>
        <taxon>Trombiculidae</taxon>
        <taxon>Leptotrombidium</taxon>
    </lineage>
</organism>
<comment type="caution">
    <text evidence="6">The sequence shown here is derived from an EMBL/GenBank/DDBJ whole genome shotgun (WGS) entry which is preliminary data.</text>
</comment>
<feature type="transmembrane region" description="Helical" evidence="5">
    <location>
        <begin position="102"/>
        <end position="122"/>
    </location>
</feature>
<protein>
    <submittedName>
        <fullName evidence="6">Acetyl-coenzyme A transporter 1-like isoform X1</fullName>
    </submittedName>
</protein>
<feature type="transmembrane region" description="Helical" evidence="5">
    <location>
        <begin position="64"/>
        <end position="81"/>
    </location>
</feature>
<accession>A0A443RTF7</accession>
<name>A0A443RTF7_9ACAR</name>
<evidence type="ECO:0000256" key="2">
    <source>
        <dbReference type="ARBA" id="ARBA00022692"/>
    </source>
</evidence>
<gene>
    <name evidence="6" type="ORF">B4U80_00224</name>
</gene>
<dbReference type="SUPFAM" id="SSF103473">
    <property type="entry name" value="MFS general substrate transporter"/>
    <property type="match status" value="1"/>
</dbReference>
<dbReference type="OrthoDB" id="6415790at2759"/>
<keyword evidence="3 5" id="KW-1133">Transmembrane helix</keyword>
<dbReference type="PANTHER" id="PTHR12778">
    <property type="entry name" value="SOLUTE CARRIER FAMILY 33 ACETYL-COA TRANSPORTER -RELATED"/>
    <property type="match status" value="1"/>
</dbReference>
<dbReference type="GO" id="GO:0016020">
    <property type="term" value="C:membrane"/>
    <property type="evidence" value="ECO:0007669"/>
    <property type="project" value="UniProtKB-SubCell"/>
</dbReference>
<proteinExistence type="predicted"/>
<evidence type="ECO:0000313" key="7">
    <source>
        <dbReference type="Proteomes" id="UP000288716"/>
    </source>
</evidence>
<evidence type="ECO:0000256" key="5">
    <source>
        <dbReference type="SAM" id="Phobius"/>
    </source>
</evidence>
<keyword evidence="7" id="KW-1185">Reference proteome</keyword>
<feature type="non-terminal residue" evidence="6">
    <location>
        <position position="174"/>
    </location>
</feature>
<feature type="transmembrane region" description="Helical" evidence="5">
    <location>
        <begin position="35"/>
        <end position="58"/>
    </location>
</feature>
<dbReference type="InterPro" id="IPR036259">
    <property type="entry name" value="MFS_trans_sf"/>
</dbReference>
<comment type="subcellular location">
    <subcellularLocation>
        <location evidence="1">Membrane</location>
        <topology evidence="1">Multi-pass membrane protein</topology>
    </subcellularLocation>
</comment>
<sequence length="174" mass="19852">MEDVTDKVRRESFMIIETQPELLRRKGLKGDYGNLALLIFLYILQGIPLGIVVTIPLIMASNNVSYSLQAIFSFARYPYVMKLIWAPIIDSVYSKRFGRRKTWLVPAQYFLSGAMVLMSSYVDKLIGDKTHPPHIYLLTVSMFIIIFLTATQDIAVDAWAITLLARRNVHYASS</sequence>
<evidence type="ECO:0000256" key="1">
    <source>
        <dbReference type="ARBA" id="ARBA00004141"/>
    </source>
</evidence>
<evidence type="ECO:0000256" key="3">
    <source>
        <dbReference type="ARBA" id="ARBA00022989"/>
    </source>
</evidence>
<dbReference type="STRING" id="299467.A0A443RTF7"/>